<organism evidence="1 2">
    <name type="scientific">Corynebacterium testudinoris</name>
    <dbReference type="NCBI Taxonomy" id="136857"/>
    <lineage>
        <taxon>Bacteria</taxon>
        <taxon>Bacillati</taxon>
        <taxon>Actinomycetota</taxon>
        <taxon>Actinomycetes</taxon>
        <taxon>Mycobacteriales</taxon>
        <taxon>Corynebacteriaceae</taxon>
        <taxon>Corynebacterium</taxon>
    </lineage>
</organism>
<dbReference type="STRING" id="136857.CTEST_04775"/>
<dbReference type="AlphaFoldDB" id="A0A0G3HB61"/>
<protein>
    <recommendedName>
        <fullName evidence="3">Secreted protein</fullName>
    </recommendedName>
</protein>
<reference evidence="1 2" key="1">
    <citation type="journal article" date="2015" name="Genome Announc.">
        <title>Complete Genome Sequence of the Type Strain Corynebacterium testudinoris DSM 44614, Recovered from Necrotic Lesions in the Mouth of a Tortoise.</title>
        <authorList>
            <person name="Ruckert C."/>
            <person name="Kriete M."/>
            <person name="Jaenicke S."/>
            <person name="Winkler A."/>
            <person name="Tauch A."/>
        </authorList>
    </citation>
    <scope>NUCLEOTIDE SEQUENCE [LARGE SCALE GENOMIC DNA]</scope>
    <source>
        <strain evidence="1 2">DSM 44614</strain>
    </source>
</reference>
<evidence type="ECO:0008006" key="3">
    <source>
        <dbReference type="Google" id="ProtNLM"/>
    </source>
</evidence>
<dbReference type="Proteomes" id="UP000035540">
    <property type="component" value="Chromosome"/>
</dbReference>
<proteinExistence type="predicted"/>
<reference evidence="2" key="2">
    <citation type="submission" date="2015-05" db="EMBL/GenBank/DDBJ databases">
        <title>Complete genome sequence of Corynebacterium testudinoris DSM 44614, recovered from necrotic lesions in the mouth of a tortoise.</title>
        <authorList>
            <person name="Ruckert C."/>
            <person name="Albersmeier A."/>
            <person name="Winkler A."/>
            <person name="Tauch A."/>
        </authorList>
    </citation>
    <scope>NUCLEOTIDE SEQUENCE [LARGE SCALE GENOMIC DNA]</scope>
    <source>
        <strain evidence="2">DSM 44614</strain>
    </source>
</reference>
<dbReference type="EMBL" id="CP011545">
    <property type="protein sequence ID" value="AKK08402.1"/>
    <property type="molecule type" value="Genomic_DNA"/>
</dbReference>
<gene>
    <name evidence="1" type="ORF">CTEST_04775</name>
</gene>
<evidence type="ECO:0000313" key="2">
    <source>
        <dbReference type="Proteomes" id="UP000035540"/>
    </source>
</evidence>
<accession>A0A0G3HB61</accession>
<dbReference type="OrthoDB" id="4424756at2"/>
<keyword evidence="2" id="KW-1185">Reference proteome</keyword>
<sequence>MGSPIRSAKRAGRLSAIVATTAASAIALTGVLVPSVASASSLPQGPLDELGRPTPQVAQQVRDFANHPWLPKEISNAVLSALAFYSGADGGTEGGVPLPVGGPGFTQFIWPTVSGKCIDGSLDAVGSAIAVPGPTTIPAPGAAEGQTAFLFTALGTSPAASHQGELFVHWFNLTNLRHGITSLENNGINPEGPATVSGTADTGAGTVVAVVSGNVHTESNSCSFIPTAAIIDAR</sequence>
<evidence type="ECO:0000313" key="1">
    <source>
        <dbReference type="EMBL" id="AKK08402.1"/>
    </source>
</evidence>
<name>A0A0G3HB61_9CORY</name>
<dbReference type="PATRIC" id="fig|136857.5.peg.949"/>
<dbReference type="RefSeq" id="WP_144413221.1">
    <property type="nucleotide sequence ID" value="NZ_CP011545.1"/>
</dbReference>
<dbReference type="KEGG" id="cted:CTEST_04775"/>